<proteinExistence type="predicted"/>
<dbReference type="EMBL" id="LHXP01000017">
    <property type="protein sequence ID" value="KXA93489.1"/>
    <property type="molecule type" value="Genomic_DNA"/>
</dbReference>
<keyword evidence="3" id="KW-1185">Reference proteome</keyword>
<comment type="caution">
    <text evidence="2">The sequence shown here is derived from an EMBL/GenBank/DDBJ whole genome shotgun (WGS) entry which is preliminary data.</text>
</comment>
<protein>
    <submittedName>
        <fullName evidence="2">Uncharacterized protein</fullName>
    </submittedName>
</protein>
<dbReference type="AlphaFoldDB" id="A0A133UH42"/>
<evidence type="ECO:0000313" key="2">
    <source>
        <dbReference type="EMBL" id="KXA93489.1"/>
    </source>
</evidence>
<gene>
    <name evidence="2" type="ORF">AKJ66_01980</name>
</gene>
<evidence type="ECO:0000256" key="1">
    <source>
        <dbReference type="SAM" id="MobiDB-lite"/>
    </source>
</evidence>
<feature type="region of interest" description="Disordered" evidence="1">
    <location>
        <begin position="29"/>
        <end position="53"/>
    </location>
</feature>
<sequence>MAMLNLGAWEITAGAAKYSAFIIEGPGMRPVPPRTGAPRGAQRAGCGPPEEKVTPEILAEILER</sequence>
<reference evidence="2 3" key="1">
    <citation type="journal article" date="2016" name="Sci. Rep.">
        <title>Metabolic traits of an uncultured archaeal lineage -MSBL1- from brine pools of the Red Sea.</title>
        <authorList>
            <person name="Mwirichia R."/>
            <person name="Alam I."/>
            <person name="Rashid M."/>
            <person name="Vinu M."/>
            <person name="Ba-Alawi W."/>
            <person name="Anthony Kamau A."/>
            <person name="Kamanda Ngugi D."/>
            <person name="Goker M."/>
            <person name="Klenk H.P."/>
            <person name="Bajic V."/>
            <person name="Stingl U."/>
        </authorList>
    </citation>
    <scope>NUCLEOTIDE SEQUENCE [LARGE SCALE GENOMIC DNA]</scope>
    <source>
        <strain evidence="2">SCGC-AAA259E22</strain>
    </source>
</reference>
<accession>A0A133UH42</accession>
<name>A0A133UH42_9EURY</name>
<organism evidence="2 3">
    <name type="scientific">candidate division MSBL1 archaeon SCGC-AAA259E22</name>
    <dbReference type="NCBI Taxonomy" id="1698265"/>
    <lineage>
        <taxon>Archaea</taxon>
        <taxon>Methanobacteriati</taxon>
        <taxon>Methanobacteriota</taxon>
        <taxon>candidate division MSBL1</taxon>
    </lineage>
</organism>
<evidence type="ECO:0000313" key="3">
    <source>
        <dbReference type="Proteomes" id="UP000070657"/>
    </source>
</evidence>
<dbReference type="Proteomes" id="UP000070657">
    <property type="component" value="Unassembled WGS sequence"/>
</dbReference>